<feature type="signal peptide" evidence="24">
    <location>
        <begin position="1"/>
        <end position="21"/>
    </location>
</feature>
<protein>
    <recommendedName>
        <fullName evidence="4">Complement component C9</fullName>
    </recommendedName>
</protein>
<evidence type="ECO:0000256" key="16">
    <source>
        <dbReference type="ARBA" id="ARBA00023136"/>
    </source>
</evidence>
<dbReference type="PROSITE" id="PS01209">
    <property type="entry name" value="LDLRA_1"/>
    <property type="match status" value="1"/>
</dbReference>
<evidence type="ECO:0000256" key="15">
    <source>
        <dbReference type="ARBA" id="ARBA00023058"/>
    </source>
</evidence>
<dbReference type="FunFam" id="2.20.100.10:FF:000089">
    <property type="entry name" value="Complement component C9"/>
    <property type="match status" value="1"/>
</dbReference>
<dbReference type="InterPro" id="IPR000742">
    <property type="entry name" value="EGF"/>
</dbReference>
<evidence type="ECO:0000256" key="10">
    <source>
        <dbReference type="ARBA" id="ARBA00022692"/>
    </source>
</evidence>
<keyword evidence="17 23" id="KW-1015">Disulfide bond</keyword>
<sequence length="605" mass="69229">MRVRRRFTFAVCILEISILSAGPTPSYHPKPVDSNGTPSRIDCRMSPWGEWSRCDPCLKQMFRSRSIETFGQFNGQKCVDAVGDRRQCVPTEPCEDLEEDCGSDFQCGTGRCIKRRLLCNGDNDCGDFSDEDDCDSDPRPPCRERVVEESELARTAGYGINILGMDPLTTPFDNEYYNGLCDRVRDGNTLTYYRKPWNVAALIYETKVDKNFRTEYHERQIQVLKTIIEEKKSNFNADLTIKFTPTEAIEQLKCKNVQLANEENSTPMNTKAHFRFTYSKMESYKLLLSYSSKKEKIFLHVKGVIHLGRFVMRKRDVMLTKTFLDDVKYLPSTYEKGEYFAFLETYGTHYSSSGSLGGLYELIYVLDKATMTEKGIELRDVHRCLGFNLDLSLNFGVEIKGKIDSENCLKRGDGKTENIMNDDFIDDVISFIRGGTRKYATELKEKLLKGAKMINVTDFVNWASSLNDAPVLINQKLSPIYDLIPVKLNDAHLKRQNLERAIEDYINEFNVRKCQLCQNGGTVILLDGQCLCSCPNKFQGIACEIPKKISEGLPAPHLQKKKKKKKKLSCWFPWDHMERKTPGLSRDSPCCQMKSSMLHENPPNL</sequence>
<evidence type="ECO:0000256" key="9">
    <source>
        <dbReference type="ARBA" id="ARBA00022588"/>
    </source>
</evidence>
<dbReference type="InterPro" id="IPR020864">
    <property type="entry name" value="MACPF"/>
</dbReference>
<dbReference type="GO" id="GO:0006957">
    <property type="term" value="P:complement activation, alternative pathway"/>
    <property type="evidence" value="ECO:0007669"/>
    <property type="project" value="UniProtKB-KW"/>
</dbReference>
<keyword evidence="16" id="KW-0472">Membrane</keyword>
<comment type="subcellular location">
    <subcellularLocation>
        <location evidence="2">Secreted</location>
    </subcellularLocation>
    <subcellularLocation>
        <location evidence="1">Target cell membrane</location>
        <topology evidence="1">Multi-pass membrane protein</topology>
    </subcellularLocation>
</comment>
<keyword evidence="18" id="KW-0179">Complement alternate pathway</keyword>
<dbReference type="CDD" id="cd00112">
    <property type="entry name" value="LDLa"/>
    <property type="match status" value="1"/>
</dbReference>
<proteinExistence type="inferred from homology"/>
<dbReference type="PROSITE" id="PS51412">
    <property type="entry name" value="MACPF_2"/>
    <property type="match status" value="1"/>
</dbReference>
<feature type="chain" id="PRO_5034996008" description="Complement component C9" evidence="24">
    <location>
        <begin position="22"/>
        <end position="605"/>
    </location>
</feature>
<dbReference type="InterPro" id="IPR000884">
    <property type="entry name" value="TSP1_rpt"/>
</dbReference>
<dbReference type="Gene3D" id="4.10.400.10">
    <property type="entry name" value="Low-density Lipoprotein Receptor"/>
    <property type="match status" value="1"/>
</dbReference>
<evidence type="ECO:0000256" key="22">
    <source>
        <dbReference type="ARBA" id="ARBA00093512"/>
    </source>
</evidence>
<comment type="caution">
    <text evidence="23">Lacks conserved residue(s) required for the propagation of feature annotation.</text>
</comment>
<dbReference type="GO" id="GO:0031640">
    <property type="term" value="P:killing of cells of another organism"/>
    <property type="evidence" value="ECO:0007669"/>
    <property type="project" value="UniProtKB-KW"/>
</dbReference>
<evidence type="ECO:0000313" key="27">
    <source>
        <dbReference type="Proteomes" id="UP000694724"/>
    </source>
</evidence>
<evidence type="ECO:0000259" key="25">
    <source>
        <dbReference type="PROSITE" id="PS51412"/>
    </source>
</evidence>
<keyword evidence="11 24" id="KW-0732">Signal</keyword>
<evidence type="ECO:0000256" key="19">
    <source>
        <dbReference type="ARBA" id="ARBA00023180"/>
    </source>
</evidence>
<dbReference type="PRINTS" id="PR00764">
    <property type="entry name" value="COMPLEMENTC9"/>
</dbReference>
<evidence type="ECO:0000256" key="7">
    <source>
        <dbReference type="ARBA" id="ARBA00022536"/>
    </source>
</evidence>
<dbReference type="Pfam" id="PF00057">
    <property type="entry name" value="Ldl_recept_a"/>
    <property type="match status" value="1"/>
</dbReference>
<evidence type="ECO:0000256" key="24">
    <source>
        <dbReference type="SAM" id="SignalP"/>
    </source>
</evidence>
<keyword evidence="10" id="KW-0812">Transmembrane</keyword>
<evidence type="ECO:0000313" key="26">
    <source>
        <dbReference type="Ensembl" id="ENSSSCP00055013286.1"/>
    </source>
</evidence>
<dbReference type="PANTHER" id="PTHR45742">
    <property type="entry name" value="COMPLEMENT COMPONENT C6"/>
    <property type="match status" value="1"/>
</dbReference>
<gene>
    <name evidence="26" type="primary">C9</name>
</gene>
<keyword evidence="9" id="KW-0399">Innate immunity</keyword>
<evidence type="ECO:0000256" key="11">
    <source>
        <dbReference type="ARBA" id="ARBA00022729"/>
    </source>
</evidence>
<organism evidence="26 27">
    <name type="scientific">Sus scrofa</name>
    <name type="common">Pig</name>
    <dbReference type="NCBI Taxonomy" id="9823"/>
    <lineage>
        <taxon>Eukaryota</taxon>
        <taxon>Metazoa</taxon>
        <taxon>Chordata</taxon>
        <taxon>Craniata</taxon>
        <taxon>Vertebrata</taxon>
        <taxon>Euteleostomi</taxon>
        <taxon>Mammalia</taxon>
        <taxon>Eutheria</taxon>
        <taxon>Laurasiatheria</taxon>
        <taxon>Artiodactyla</taxon>
        <taxon>Suina</taxon>
        <taxon>Suidae</taxon>
        <taxon>Sus</taxon>
    </lineage>
</organism>
<evidence type="ECO:0000256" key="6">
    <source>
        <dbReference type="ARBA" id="ARBA00022525"/>
    </source>
</evidence>
<evidence type="ECO:0000256" key="23">
    <source>
        <dbReference type="PROSITE-ProRule" id="PRU00124"/>
    </source>
</evidence>
<name>A0A8D1TYD7_PIG</name>
<evidence type="ECO:0000256" key="5">
    <source>
        <dbReference type="ARBA" id="ARBA00022452"/>
    </source>
</evidence>
<dbReference type="InterPro" id="IPR002172">
    <property type="entry name" value="LDrepeatLR_classA_rpt"/>
</dbReference>
<dbReference type="InterPro" id="IPR001862">
    <property type="entry name" value="MAC_perforin"/>
</dbReference>
<evidence type="ECO:0000256" key="8">
    <source>
        <dbReference type="ARBA" id="ARBA00022537"/>
    </source>
</evidence>
<evidence type="ECO:0000256" key="18">
    <source>
        <dbReference type="ARBA" id="ARBA00023162"/>
    </source>
</evidence>
<dbReference type="InterPro" id="IPR036055">
    <property type="entry name" value="LDL_receptor-like_sf"/>
</dbReference>
<dbReference type="InterPro" id="IPR020863">
    <property type="entry name" value="MACPF_CS"/>
</dbReference>
<evidence type="ECO:0000256" key="12">
    <source>
        <dbReference type="ARBA" id="ARBA00022852"/>
    </source>
</evidence>
<dbReference type="AlphaFoldDB" id="A0A8D1TYD7"/>
<dbReference type="PANTHER" id="PTHR45742:SF3">
    <property type="entry name" value="COMPLEMENT COMPONENT C9"/>
    <property type="match status" value="1"/>
</dbReference>
<dbReference type="Pfam" id="PF00090">
    <property type="entry name" value="TSP_1"/>
    <property type="match status" value="1"/>
</dbReference>
<reference evidence="26" key="1">
    <citation type="submission" date="2025-08" db="UniProtKB">
        <authorList>
            <consortium name="Ensembl"/>
        </authorList>
    </citation>
    <scope>IDENTIFICATION</scope>
</reference>
<dbReference type="SMART" id="SM00209">
    <property type="entry name" value="TSP1"/>
    <property type="match status" value="1"/>
</dbReference>
<evidence type="ECO:0000256" key="20">
    <source>
        <dbReference type="ARBA" id="ARBA00023298"/>
    </source>
</evidence>
<keyword evidence="12" id="KW-0204">Cytolysis</keyword>
<evidence type="ECO:0000256" key="14">
    <source>
        <dbReference type="ARBA" id="ARBA00022875"/>
    </source>
</evidence>
<dbReference type="InterPro" id="IPR023415">
    <property type="entry name" value="LDLR_class-A_CS"/>
</dbReference>
<dbReference type="GO" id="GO:0005579">
    <property type="term" value="C:membrane attack complex"/>
    <property type="evidence" value="ECO:0007669"/>
    <property type="project" value="UniProtKB-KW"/>
</dbReference>
<dbReference type="SMART" id="SM00457">
    <property type="entry name" value="MACPF"/>
    <property type="match status" value="1"/>
</dbReference>
<keyword evidence="13" id="KW-0391">Immunity</keyword>
<evidence type="ECO:0000256" key="1">
    <source>
        <dbReference type="ARBA" id="ARBA00004276"/>
    </source>
</evidence>
<dbReference type="GO" id="GO:0005576">
    <property type="term" value="C:extracellular region"/>
    <property type="evidence" value="ECO:0007669"/>
    <property type="project" value="UniProtKB-SubCell"/>
</dbReference>
<keyword evidence="20" id="KW-1053">Target membrane</keyword>
<dbReference type="Ensembl" id="ENSSSCT00055016836.1">
    <property type="protein sequence ID" value="ENSSSCP00055013286.1"/>
    <property type="gene ID" value="ENSSSCG00055008457.1"/>
</dbReference>
<feature type="disulfide bond" evidence="23">
    <location>
        <begin position="107"/>
        <end position="125"/>
    </location>
</feature>
<evidence type="ECO:0000256" key="4">
    <source>
        <dbReference type="ARBA" id="ARBA00018261"/>
    </source>
</evidence>
<feature type="domain" description="MACPF" evidence="25">
    <location>
        <begin position="138"/>
        <end position="513"/>
    </location>
</feature>
<keyword evidence="8" id="KW-1052">Target cell membrane</keyword>
<dbReference type="InterPro" id="IPR009030">
    <property type="entry name" value="Growth_fac_rcpt_cys_sf"/>
</dbReference>
<evidence type="ECO:0000256" key="3">
    <source>
        <dbReference type="ARBA" id="ARBA00009214"/>
    </source>
</evidence>
<dbReference type="SMART" id="SM00192">
    <property type="entry name" value="LDLa"/>
    <property type="match status" value="1"/>
</dbReference>
<keyword evidence="5" id="KW-1134">Transmembrane beta strand</keyword>
<dbReference type="Pfam" id="PF01823">
    <property type="entry name" value="MACPF"/>
    <property type="match status" value="1"/>
</dbReference>
<dbReference type="GO" id="GO:0044218">
    <property type="term" value="C:other organism cell membrane"/>
    <property type="evidence" value="ECO:0007669"/>
    <property type="project" value="UniProtKB-KW"/>
</dbReference>
<evidence type="ECO:0000256" key="21">
    <source>
        <dbReference type="ARBA" id="ARBA00093294"/>
    </source>
</evidence>
<keyword evidence="7" id="KW-0245">EGF-like domain</keyword>
<evidence type="ECO:0000256" key="17">
    <source>
        <dbReference type="ARBA" id="ARBA00023157"/>
    </source>
</evidence>
<dbReference type="Gene3D" id="2.10.25.10">
    <property type="entry name" value="Laminin"/>
    <property type="match status" value="1"/>
</dbReference>
<keyword evidence="14" id="KW-0180">Complement pathway</keyword>
<dbReference type="GO" id="GO:0006958">
    <property type="term" value="P:complement activation, classical pathway"/>
    <property type="evidence" value="ECO:0007669"/>
    <property type="project" value="UniProtKB-KW"/>
</dbReference>
<comment type="subunit">
    <text evidence="22">Homooligomer; about 20 C9 chains oligomerize to give rise to a huge beta-barrel that forms a 100 Angstrom diameter pore in target membranes. Component of the membrane attack complex (MAC), composed of complement C5b, C6, C7, C8A, C8B, C8G and multiple copies of the pore-forming subunit C9.</text>
</comment>
<accession>A0A8D1TYD7</accession>
<keyword evidence="6" id="KW-0964">Secreted</keyword>
<comment type="function">
    <text evidence="21">Pore-forming component of the membrane attack complex (MAC), a multiprotein complex activated by the complement cascade, which inserts into a target cell membrane and forms a pore, leading to target cell membrane rupture and cell lysis. The MAC is initiated by proteolytic cleavage of C5 into complement C5b in response to the classical, alternative, lectin and GZMK complement pathways. The complement pathways consist in a cascade of proteins that leads to phagocytosis and breakdown of pathogens and signaling that strengthens the adaptive immune system. Constitutes the pore-forming subunit of the MAC complex: during MAC assembly, C9 associates with the C5b8 intermediate complex, and polymerizes to complete the pore.</text>
</comment>
<evidence type="ECO:0000256" key="13">
    <source>
        <dbReference type="ARBA" id="ARBA00022859"/>
    </source>
</evidence>
<keyword evidence="19" id="KW-0325">Glycoprotein</keyword>
<dbReference type="SUPFAM" id="SSF57184">
    <property type="entry name" value="Growth factor receptor domain"/>
    <property type="match status" value="1"/>
</dbReference>
<dbReference type="PROSITE" id="PS50068">
    <property type="entry name" value="LDLRA_2"/>
    <property type="match status" value="1"/>
</dbReference>
<dbReference type="Proteomes" id="UP000694724">
    <property type="component" value="Unplaced"/>
</dbReference>
<dbReference type="FunFam" id="2.10.25.10:FF:000766">
    <property type="entry name" value="Complement component C9"/>
    <property type="match status" value="1"/>
</dbReference>
<dbReference type="PROSITE" id="PS00279">
    <property type="entry name" value="MACPF_1"/>
    <property type="match status" value="1"/>
</dbReference>
<dbReference type="PROSITE" id="PS00022">
    <property type="entry name" value="EGF_1"/>
    <property type="match status" value="1"/>
</dbReference>
<feature type="disulfide bond" evidence="23">
    <location>
        <begin position="119"/>
        <end position="134"/>
    </location>
</feature>
<evidence type="ECO:0000256" key="2">
    <source>
        <dbReference type="ARBA" id="ARBA00004613"/>
    </source>
</evidence>
<comment type="similarity">
    <text evidence="3">Belongs to the complement C6/C7/C8/C9 family.</text>
</comment>
<keyword evidence="15" id="KW-0473">Membrane attack complex</keyword>
<dbReference type="PROSITE" id="PS50092">
    <property type="entry name" value="TSP1"/>
    <property type="match status" value="1"/>
</dbReference>